<dbReference type="PROSITE" id="PS50199">
    <property type="entry name" value="ZF_RANBP2_2"/>
    <property type="match status" value="1"/>
</dbReference>
<feature type="compositionally biased region" description="Basic and acidic residues" evidence="8">
    <location>
        <begin position="61"/>
        <end position="71"/>
    </location>
</feature>
<dbReference type="GO" id="GO:0006355">
    <property type="term" value="P:regulation of DNA-templated transcription"/>
    <property type="evidence" value="ECO:0007669"/>
    <property type="project" value="InterPro"/>
</dbReference>
<feature type="compositionally biased region" description="Basic and acidic residues" evidence="8">
    <location>
        <begin position="146"/>
        <end position="161"/>
    </location>
</feature>
<feature type="compositionally biased region" description="Basic and acidic residues" evidence="8">
    <location>
        <begin position="43"/>
        <end position="54"/>
    </location>
</feature>
<feature type="compositionally biased region" description="Basic and acidic residues" evidence="8">
    <location>
        <begin position="1"/>
        <end position="10"/>
    </location>
</feature>
<keyword evidence="2" id="KW-0479">Metal-binding</keyword>
<keyword evidence="5" id="KW-0694">RNA-binding</keyword>
<dbReference type="AlphaFoldDB" id="A0A6J1HDP1"/>
<dbReference type="GO" id="GO:0003723">
    <property type="term" value="F:RNA binding"/>
    <property type="evidence" value="ECO:0007669"/>
    <property type="project" value="UniProtKB-KW"/>
</dbReference>
<dbReference type="SUPFAM" id="SSF90209">
    <property type="entry name" value="Ran binding protein zinc finger-like"/>
    <property type="match status" value="1"/>
</dbReference>
<evidence type="ECO:0000256" key="1">
    <source>
        <dbReference type="ARBA" id="ARBA00004123"/>
    </source>
</evidence>
<organism evidence="10 11">
    <name type="scientific">Cucurbita moschata</name>
    <name type="common">Winter crookneck squash</name>
    <name type="synonym">Cucurbita pepo var. moschata</name>
    <dbReference type="NCBI Taxonomy" id="3662"/>
    <lineage>
        <taxon>Eukaryota</taxon>
        <taxon>Viridiplantae</taxon>
        <taxon>Streptophyta</taxon>
        <taxon>Embryophyta</taxon>
        <taxon>Tracheophyta</taxon>
        <taxon>Spermatophyta</taxon>
        <taxon>Magnoliopsida</taxon>
        <taxon>eudicotyledons</taxon>
        <taxon>Gunneridae</taxon>
        <taxon>Pentapetalae</taxon>
        <taxon>rosids</taxon>
        <taxon>fabids</taxon>
        <taxon>Cucurbitales</taxon>
        <taxon>Cucurbitaceae</taxon>
        <taxon>Cucurbiteae</taxon>
        <taxon>Cucurbita</taxon>
    </lineage>
</organism>
<dbReference type="KEGG" id="cmos:111461847"/>
<dbReference type="PANTHER" id="PTHR23238">
    <property type="entry name" value="RNA BINDING PROTEIN"/>
    <property type="match status" value="1"/>
</dbReference>
<evidence type="ECO:0000256" key="8">
    <source>
        <dbReference type="SAM" id="MobiDB-lite"/>
    </source>
</evidence>
<feature type="region of interest" description="Disordered" evidence="8">
    <location>
        <begin position="1"/>
        <end position="161"/>
    </location>
</feature>
<dbReference type="GO" id="GO:0008270">
    <property type="term" value="F:zinc ion binding"/>
    <property type="evidence" value="ECO:0007669"/>
    <property type="project" value="UniProtKB-KW"/>
</dbReference>
<evidence type="ECO:0000313" key="10">
    <source>
        <dbReference type="Proteomes" id="UP000504609"/>
    </source>
</evidence>
<proteinExistence type="predicted"/>
<feature type="compositionally biased region" description="Gly residues" evidence="8">
    <location>
        <begin position="190"/>
        <end position="201"/>
    </location>
</feature>
<evidence type="ECO:0000256" key="2">
    <source>
        <dbReference type="ARBA" id="ARBA00022723"/>
    </source>
</evidence>
<keyword evidence="6" id="KW-0539">Nucleus</keyword>
<dbReference type="Gene3D" id="4.10.1060.10">
    <property type="entry name" value="Zinc finger, RanBP2-type"/>
    <property type="match status" value="1"/>
</dbReference>
<comment type="subcellular location">
    <subcellularLocation>
        <location evidence="1">Nucleus</location>
    </subcellularLocation>
</comment>
<dbReference type="Proteomes" id="UP000504609">
    <property type="component" value="Unplaced"/>
</dbReference>
<dbReference type="GeneID" id="111461847"/>
<protein>
    <submittedName>
        <fullName evidence="11">Uncharacterized protein LOC111461847 isoform X1</fullName>
    </submittedName>
</protein>
<feature type="compositionally biased region" description="Basic and acidic residues" evidence="8">
    <location>
        <begin position="82"/>
        <end position="118"/>
    </location>
</feature>
<dbReference type="PROSITE" id="PS01358">
    <property type="entry name" value="ZF_RANBP2_1"/>
    <property type="match status" value="1"/>
</dbReference>
<evidence type="ECO:0000256" key="6">
    <source>
        <dbReference type="ARBA" id="ARBA00023242"/>
    </source>
</evidence>
<feature type="compositionally biased region" description="Basic and acidic residues" evidence="8">
    <location>
        <begin position="390"/>
        <end position="417"/>
    </location>
</feature>
<feature type="compositionally biased region" description="Gly residues" evidence="8">
    <location>
        <begin position="27"/>
        <end position="42"/>
    </location>
</feature>
<sequence>MGSRGKDSTTHHQPLLSSLVVRPSNSDGGGGGVGGTSGGRVGRGSDYEAGEVPRDPPQYSRLDRYSDDLGYRMHAGSVSPTRRRDDHRYISDFDHSSGLTRGREFGGGRDLGRYRDTSPHYSRRVSGGRPFGRGFDGPGHAPGPFRGERSKNNPNVRPRDGDWYCSDPLCDNLNFARREFCNNCNRPRTGAGGSPRRGGYVGPPSLHSPPRRFAAHPIERSPGRTVNEYRSPPRGWARDGPREIAAGGLAPPRYESRYSDHHLRRDRVDYLEDSFRGRSKFDRLPPSDWSLRDNGRDDFINERKGFERRPLSPKGFERRPLSPKGFERRPQSPKGFERRPLSPPPLSLLPQRGRWARDVRERSRSPIRGPVRSPLRVPLRSPLSGGLPPKDYRRDVFVERERDDRRGLGRDRDGGPF</sequence>
<dbReference type="InterPro" id="IPR036443">
    <property type="entry name" value="Znf_RanBP2_sf"/>
</dbReference>
<evidence type="ECO:0000256" key="5">
    <source>
        <dbReference type="ARBA" id="ARBA00022884"/>
    </source>
</evidence>
<accession>A0A6J1HDP1</accession>
<evidence type="ECO:0000256" key="7">
    <source>
        <dbReference type="PROSITE-ProRule" id="PRU00322"/>
    </source>
</evidence>
<keyword evidence="3 7" id="KW-0863">Zinc-finger</keyword>
<feature type="compositionally biased region" description="Basic and acidic residues" evidence="8">
    <location>
        <begin position="355"/>
        <end position="364"/>
    </location>
</feature>
<feature type="domain" description="RanBP2-type" evidence="9">
    <location>
        <begin position="159"/>
        <end position="190"/>
    </location>
</feature>
<dbReference type="SMART" id="SM00547">
    <property type="entry name" value="ZnF_RBZ"/>
    <property type="match status" value="1"/>
</dbReference>
<evidence type="ECO:0000256" key="4">
    <source>
        <dbReference type="ARBA" id="ARBA00022833"/>
    </source>
</evidence>
<dbReference type="InterPro" id="IPR001876">
    <property type="entry name" value="Znf_RanBP2"/>
</dbReference>
<dbReference type="GO" id="GO:0005634">
    <property type="term" value="C:nucleus"/>
    <property type="evidence" value="ECO:0007669"/>
    <property type="project" value="UniProtKB-SubCell"/>
</dbReference>
<dbReference type="FunFam" id="4.10.1060.10:FF:000017">
    <property type="entry name" value="FUS RNA-binding protein"/>
    <property type="match status" value="1"/>
</dbReference>
<dbReference type="InterPro" id="IPR034870">
    <property type="entry name" value="TET_fam"/>
</dbReference>
<dbReference type="RefSeq" id="XP_022961314.1">
    <property type="nucleotide sequence ID" value="XM_023105546.1"/>
</dbReference>
<reference evidence="11" key="1">
    <citation type="submission" date="2025-08" db="UniProtKB">
        <authorList>
            <consortium name="RefSeq"/>
        </authorList>
    </citation>
    <scope>IDENTIFICATION</scope>
    <source>
        <tissue evidence="11">Young leaves</tissue>
    </source>
</reference>
<feature type="region of interest" description="Disordered" evidence="8">
    <location>
        <begin position="282"/>
        <end position="417"/>
    </location>
</feature>
<evidence type="ECO:0000313" key="11">
    <source>
        <dbReference type="RefSeq" id="XP_022961314.1"/>
    </source>
</evidence>
<evidence type="ECO:0000256" key="3">
    <source>
        <dbReference type="ARBA" id="ARBA00022771"/>
    </source>
</evidence>
<name>A0A6J1HDP1_CUCMO</name>
<evidence type="ECO:0000259" key="9">
    <source>
        <dbReference type="PROSITE" id="PS50199"/>
    </source>
</evidence>
<gene>
    <name evidence="11" type="primary">LOC111461847</name>
</gene>
<feature type="region of interest" description="Disordered" evidence="8">
    <location>
        <begin position="185"/>
        <end position="255"/>
    </location>
</feature>
<feature type="compositionally biased region" description="Low complexity" evidence="8">
    <location>
        <begin position="378"/>
        <end position="389"/>
    </location>
</feature>
<feature type="compositionally biased region" description="Basic and acidic residues" evidence="8">
    <location>
        <begin position="282"/>
        <end position="340"/>
    </location>
</feature>
<keyword evidence="4" id="KW-0862">Zinc</keyword>
<keyword evidence="10" id="KW-1185">Reference proteome</keyword>